<protein>
    <submittedName>
        <fullName evidence="8">Kinetochore and Eb1-associated basic protein</fullName>
    </submittedName>
</protein>
<accession>A0A6J1LB85</accession>
<feature type="region of interest" description="Disordered" evidence="6">
    <location>
        <begin position="84"/>
        <end position="110"/>
    </location>
</feature>
<evidence type="ECO:0000256" key="4">
    <source>
        <dbReference type="ARBA" id="ARBA00023328"/>
    </source>
</evidence>
<keyword evidence="7" id="KW-1185">Reference proteome</keyword>
<comment type="subcellular location">
    <subcellularLocation>
        <location evidence="1">Chromosome</location>
        <location evidence="1">Centromere</location>
    </subcellularLocation>
</comment>
<dbReference type="AlphaFoldDB" id="A0A6J1LB85"/>
<dbReference type="Proteomes" id="UP000504633">
    <property type="component" value="Unplaced"/>
</dbReference>
<keyword evidence="3 5" id="KW-0175">Coiled coil</keyword>
<evidence type="ECO:0000256" key="3">
    <source>
        <dbReference type="ARBA" id="ARBA00023054"/>
    </source>
</evidence>
<evidence type="ECO:0000256" key="5">
    <source>
        <dbReference type="SAM" id="Coils"/>
    </source>
</evidence>
<dbReference type="GeneID" id="111594791"/>
<evidence type="ECO:0000256" key="1">
    <source>
        <dbReference type="ARBA" id="ARBA00004584"/>
    </source>
</evidence>
<dbReference type="OMA" id="YQAYGHI"/>
<dbReference type="RefSeq" id="XP_023164015.2">
    <property type="nucleotide sequence ID" value="XM_023308247.2"/>
</dbReference>
<keyword evidence="2" id="KW-0158">Chromosome</keyword>
<gene>
    <name evidence="8" type="primary">LOC111594791</name>
</gene>
<dbReference type="InterPro" id="IPR038273">
    <property type="entry name" value="Ndc80_sf"/>
</dbReference>
<evidence type="ECO:0000313" key="7">
    <source>
        <dbReference type="Proteomes" id="UP000504633"/>
    </source>
</evidence>
<evidence type="ECO:0000256" key="2">
    <source>
        <dbReference type="ARBA" id="ARBA00022454"/>
    </source>
</evidence>
<reference evidence="8" key="1">
    <citation type="submission" date="2025-08" db="UniProtKB">
        <authorList>
            <consortium name="RefSeq"/>
        </authorList>
    </citation>
    <scope>IDENTIFICATION</scope>
    <source>
        <strain evidence="8">15085-1641.00</strain>
        <tissue evidence="8">Whole body</tissue>
    </source>
</reference>
<evidence type="ECO:0000256" key="6">
    <source>
        <dbReference type="SAM" id="MobiDB-lite"/>
    </source>
</evidence>
<dbReference type="KEGG" id="dhe:111594791"/>
<keyword evidence="4" id="KW-0137">Centromere</keyword>
<dbReference type="Gene3D" id="1.10.418.30">
    <property type="entry name" value="Ncd80 complex, Ncd80 subunit"/>
    <property type="match status" value="1"/>
</dbReference>
<dbReference type="GO" id="GO:0000775">
    <property type="term" value="C:chromosome, centromeric region"/>
    <property type="evidence" value="ECO:0007669"/>
    <property type="project" value="UniProtKB-SubCell"/>
</dbReference>
<organism evidence="7 8">
    <name type="scientific">Drosophila hydei</name>
    <name type="common">Fruit fly</name>
    <dbReference type="NCBI Taxonomy" id="7224"/>
    <lineage>
        <taxon>Eukaryota</taxon>
        <taxon>Metazoa</taxon>
        <taxon>Ecdysozoa</taxon>
        <taxon>Arthropoda</taxon>
        <taxon>Hexapoda</taxon>
        <taxon>Insecta</taxon>
        <taxon>Pterygota</taxon>
        <taxon>Neoptera</taxon>
        <taxon>Endopterygota</taxon>
        <taxon>Diptera</taxon>
        <taxon>Brachycera</taxon>
        <taxon>Muscomorpha</taxon>
        <taxon>Ephydroidea</taxon>
        <taxon>Drosophilidae</taxon>
        <taxon>Drosophila</taxon>
    </lineage>
</organism>
<feature type="coiled-coil region" evidence="5">
    <location>
        <begin position="241"/>
        <end position="310"/>
    </location>
</feature>
<feature type="compositionally biased region" description="Polar residues" evidence="6">
    <location>
        <begin position="89"/>
        <end position="102"/>
    </location>
</feature>
<sequence length="437" mass="50887">MDYKNFRPPNDNSAIGAIKEFNSPSKHLEPRRIQELLKSPLHFKAVENCTSKSLNVVGFISKPMCMQPRSTKELKQSPLHLKAVHPNPKSVSKSAESHSPNSPRREYGRTTGRKLDLNKDFLIKIENRIVSYLRRLKDFQTILKPGLQKLGLNDFVRILSHFLTFTGVRLKPFDKENKIEQTIVAMRQLQYPYKLNKSWMLVPSASIQNVLLLFDFLLDFAPQANESCDLNDEKLMNLHEIKQCEESNVQLKQELMDVESQLLAQVQTNDSISQQLRHELGTEAELQAQLKGKKEQLHALLEQTAQHEQNMGRLCLEIWRSKKQLKEFKHRLTQECCSYQAYGHILEESNNQLRLRCSQVQELVERTRQNLKITIEDFNVYVRHCYNHFGNEILTWVISPLAPTLSQIQSTQRQLNQLRHQLAFPARDNIRFPLTDK</sequence>
<evidence type="ECO:0000313" key="8">
    <source>
        <dbReference type="RefSeq" id="XP_023164015.2"/>
    </source>
</evidence>
<dbReference type="CTD" id="48440"/>
<dbReference type="OrthoDB" id="7868318at2759"/>
<name>A0A6J1LB85_DROHY</name>
<proteinExistence type="predicted"/>